<gene>
    <name evidence="7" type="ORF">HCR76_16780</name>
</gene>
<feature type="transmembrane region" description="Helical" evidence="5">
    <location>
        <begin position="217"/>
        <end position="242"/>
    </location>
</feature>
<evidence type="ECO:0000256" key="2">
    <source>
        <dbReference type="ARBA" id="ARBA00022692"/>
    </source>
</evidence>
<protein>
    <submittedName>
        <fullName evidence="7">MFS transporter</fullName>
    </submittedName>
</protein>
<dbReference type="InterPro" id="IPR020846">
    <property type="entry name" value="MFS_dom"/>
</dbReference>
<keyword evidence="8" id="KW-1185">Reference proteome</keyword>
<keyword evidence="2 5" id="KW-0812">Transmembrane</keyword>
<dbReference type="InterPro" id="IPR052952">
    <property type="entry name" value="MFS-Transporter"/>
</dbReference>
<feature type="transmembrane region" description="Helical" evidence="5">
    <location>
        <begin position="12"/>
        <end position="35"/>
    </location>
</feature>
<evidence type="ECO:0000313" key="7">
    <source>
        <dbReference type="EMBL" id="QPZ38412.1"/>
    </source>
</evidence>
<feature type="transmembrane region" description="Helical" evidence="5">
    <location>
        <begin position="102"/>
        <end position="129"/>
    </location>
</feature>
<accession>A0ABX6YI18</accession>
<reference evidence="7 8" key="1">
    <citation type="submission" date="2020-12" db="EMBL/GenBank/DDBJ databases">
        <title>Microbacterium sp. HY060.</title>
        <authorList>
            <person name="Zhou J."/>
        </authorList>
    </citation>
    <scope>NUCLEOTIDE SEQUENCE [LARGE SCALE GENOMIC DNA]</scope>
    <source>
        <strain evidence="7 8">HY60</strain>
    </source>
</reference>
<dbReference type="EMBL" id="CP061169">
    <property type="protein sequence ID" value="QPZ38412.1"/>
    <property type="molecule type" value="Genomic_DNA"/>
</dbReference>
<dbReference type="Proteomes" id="UP000662814">
    <property type="component" value="Chromosome"/>
</dbReference>
<feature type="transmembrane region" description="Helical" evidence="5">
    <location>
        <begin position="47"/>
        <end position="67"/>
    </location>
</feature>
<dbReference type="InterPro" id="IPR036259">
    <property type="entry name" value="MFS_trans_sf"/>
</dbReference>
<feature type="transmembrane region" description="Helical" evidence="5">
    <location>
        <begin position="79"/>
        <end position="96"/>
    </location>
</feature>
<feature type="domain" description="Major facilitator superfamily (MFS) profile" evidence="6">
    <location>
        <begin position="13"/>
        <end position="397"/>
    </location>
</feature>
<feature type="transmembrane region" description="Helical" evidence="5">
    <location>
        <begin position="248"/>
        <end position="266"/>
    </location>
</feature>
<dbReference type="Pfam" id="PF07690">
    <property type="entry name" value="MFS_1"/>
    <property type="match status" value="1"/>
</dbReference>
<feature type="transmembrane region" description="Helical" evidence="5">
    <location>
        <begin position="344"/>
        <end position="365"/>
    </location>
</feature>
<keyword evidence="3 5" id="KW-1133">Transmembrane helix</keyword>
<proteinExistence type="predicted"/>
<feature type="transmembrane region" description="Helical" evidence="5">
    <location>
        <begin position="141"/>
        <end position="160"/>
    </location>
</feature>
<evidence type="ECO:0000259" key="6">
    <source>
        <dbReference type="PROSITE" id="PS50850"/>
    </source>
</evidence>
<evidence type="ECO:0000256" key="4">
    <source>
        <dbReference type="ARBA" id="ARBA00023136"/>
    </source>
</evidence>
<evidence type="ECO:0000256" key="1">
    <source>
        <dbReference type="ARBA" id="ARBA00004651"/>
    </source>
</evidence>
<dbReference type="InterPro" id="IPR011701">
    <property type="entry name" value="MFS"/>
</dbReference>
<evidence type="ECO:0000256" key="5">
    <source>
        <dbReference type="SAM" id="Phobius"/>
    </source>
</evidence>
<sequence>MTERKPSVWTLPGIPPLLITTALAFSGFSLLLPVAPLWATMGGADSFGSGLVNGLLMLSTVATQMLVSPGLRVLGWSRMLVIGLLCLGLPSALHLFSDQLPLILGLAIVRGVGFGIITVCGSSAVAALVEPKRRGRAIGAYGLAIAVPQFVLVPAAPWLAEQVSPALVFGLGIAPALAVPFAIVLGRRLATVPPPQTSAIDINPQGSRIAAVRTRAVVMPIVALLTITCTGGAVLTFAPSMLENTTTAVVALLALTGLGALSRWIFGGIADRFGARRFIAPLLVVAAIGAAGLAVGLTGNTDALATTLLLVGAALIGTAYGGLQNVTLVEAFAAAGDRSRNVVSVVWNAGFDLGTGLGSVVVGTIATASSFPTSFVVLAIASVVVAALVALLRPRVEPR</sequence>
<comment type="subcellular location">
    <subcellularLocation>
        <location evidence="1">Cell membrane</location>
        <topology evidence="1">Multi-pass membrane protein</topology>
    </subcellularLocation>
</comment>
<feature type="transmembrane region" description="Helical" evidence="5">
    <location>
        <begin position="166"/>
        <end position="186"/>
    </location>
</feature>
<evidence type="ECO:0000313" key="8">
    <source>
        <dbReference type="Proteomes" id="UP000662814"/>
    </source>
</evidence>
<dbReference type="Gene3D" id="1.20.1250.20">
    <property type="entry name" value="MFS general substrate transporter like domains"/>
    <property type="match status" value="2"/>
</dbReference>
<keyword evidence="4 5" id="KW-0472">Membrane</keyword>
<dbReference type="RefSeq" id="WP_198248095.1">
    <property type="nucleotide sequence ID" value="NZ_CP061169.1"/>
</dbReference>
<evidence type="ECO:0000256" key="3">
    <source>
        <dbReference type="ARBA" id="ARBA00022989"/>
    </source>
</evidence>
<dbReference type="PANTHER" id="PTHR23527">
    <property type="entry name" value="BLL3282 PROTEIN"/>
    <property type="match status" value="1"/>
</dbReference>
<feature type="transmembrane region" description="Helical" evidence="5">
    <location>
        <begin position="303"/>
        <end position="323"/>
    </location>
</feature>
<dbReference type="PROSITE" id="PS50850">
    <property type="entry name" value="MFS"/>
    <property type="match status" value="1"/>
</dbReference>
<feature type="transmembrane region" description="Helical" evidence="5">
    <location>
        <begin position="278"/>
        <end position="297"/>
    </location>
</feature>
<name>A0ABX6YI18_9MICO</name>
<feature type="transmembrane region" description="Helical" evidence="5">
    <location>
        <begin position="371"/>
        <end position="392"/>
    </location>
</feature>
<dbReference type="SUPFAM" id="SSF103473">
    <property type="entry name" value="MFS general substrate transporter"/>
    <property type="match status" value="1"/>
</dbReference>
<organism evidence="7 8">
    <name type="scientific">Paramicrobacterium chengjingii</name>
    <dbReference type="NCBI Taxonomy" id="2769067"/>
    <lineage>
        <taxon>Bacteria</taxon>
        <taxon>Bacillati</taxon>
        <taxon>Actinomycetota</taxon>
        <taxon>Actinomycetes</taxon>
        <taxon>Micrococcales</taxon>
        <taxon>Microbacteriaceae</taxon>
        <taxon>Paramicrobacterium</taxon>
    </lineage>
</organism>
<dbReference type="PANTHER" id="PTHR23527:SF1">
    <property type="entry name" value="BLL3282 PROTEIN"/>
    <property type="match status" value="1"/>
</dbReference>